<evidence type="ECO:0000259" key="1">
    <source>
        <dbReference type="Pfam" id="PF10006"/>
    </source>
</evidence>
<dbReference type="EMBL" id="CP012900">
    <property type="protein sequence ID" value="ALJ29699.1"/>
    <property type="molecule type" value="Genomic_DNA"/>
</dbReference>
<protein>
    <recommendedName>
        <fullName evidence="1">DUF2249 domain-containing protein</fullName>
    </recommendedName>
</protein>
<accession>A0A0S1B3W6</accession>
<dbReference type="Pfam" id="PF10006">
    <property type="entry name" value="DUF2249"/>
    <property type="match status" value="1"/>
</dbReference>
<evidence type="ECO:0000313" key="3">
    <source>
        <dbReference type="Proteomes" id="UP000061010"/>
    </source>
</evidence>
<dbReference type="KEGG" id="sacz:AOT14_33590"/>
<dbReference type="AlphaFoldDB" id="A0A0S1B3W6"/>
<dbReference type="InterPro" id="IPR018720">
    <property type="entry name" value="DUF2249"/>
</dbReference>
<organism evidence="2 3">
    <name type="scientific">Stenotrophomonas acidaminiphila</name>
    <dbReference type="NCBI Taxonomy" id="128780"/>
    <lineage>
        <taxon>Bacteria</taxon>
        <taxon>Pseudomonadati</taxon>
        <taxon>Pseudomonadota</taxon>
        <taxon>Gammaproteobacteria</taxon>
        <taxon>Lysobacterales</taxon>
        <taxon>Lysobacteraceae</taxon>
        <taxon>Stenotrophomonas</taxon>
    </lineage>
</organism>
<dbReference type="PATRIC" id="fig|128780.6.peg.3398"/>
<keyword evidence="3" id="KW-1185">Reference proteome</keyword>
<name>A0A0S1B3W6_9GAMM</name>
<reference evidence="2 3" key="1">
    <citation type="journal article" date="2015" name="Genome Announc.">
        <title>Complete Genome Sequencing of Stenotrophomonas acidaminiphila ZAC14D2_NAIMI4_2, a Multidrug-Resistant Strain Isolated from Sediments of a Polluted River in Mexico, Uncovers New Antibiotic Resistance Genes and a Novel Class-II Lasso Peptide Biosynthesis Gene Cluster.</title>
        <authorList>
            <person name="Vinuesa P."/>
            <person name="Ochoa-Sanchez L.E."/>
        </authorList>
    </citation>
    <scope>NUCLEOTIDE SEQUENCE [LARGE SCALE GENOMIC DNA]</scope>
    <source>
        <strain evidence="2 3">ZAC14D2_NAIMI4_2</strain>
    </source>
</reference>
<proteinExistence type="predicted"/>
<evidence type="ECO:0000313" key="2">
    <source>
        <dbReference type="EMBL" id="ALJ29699.1"/>
    </source>
</evidence>
<dbReference type="SUPFAM" id="SSF64307">
    <property type="entry name" value="SirA-like"/>
    <property type="match status" value="1"/>
</dbReference>
<sequence length="86" mass="9278">MNTVTAPRLDLRGLPAPQPMERIIACLHTLPPGQRLVALTPMYPAPLLPMLEQMGFAWDAQTTTDGACLVVCHAADRHLLDAPPAP</sequence>
<dbReference type="OrthoDB" id="5958858at2"/>
<dbReference type="Proteomes" id="UP000061010">
    <property type="component" value="Chromosome"/>
</dbReference>
<dbReference type="InterPro" id="IPR036868">
    <property type="entry name" value="TusA-like_sf"/>
</dbReference>
<gene>
    <name evidence="2" type="ORF">AOT14_33590</name>
</gene>
<feature type="domain" description="DUF2249" evidence="1">
    <location>
        <begin position="9"/>
        <end position="68"/>
    </location>
</feature>